<name>A0ACB9KGP2_BAUVA</name>
<accession>A0ACB9KGP2</accession>
<sequence length="145" mass="15805">MKVQMNSQKCRIKSLKVVAAAMALIGDGVDAVELIRALRMKVSQTHILSLAEVKGNQARNLAQRIKLNMKQKIVMKVQMNCKKCRTKALKVAAAANGVNFVGLEGQEKEKLVVIGDGVDAANLAISLRKKVGYTDLLSVSEEKDK</sequence>
<reference evidence="1 2" key="1">
    <citation type="journal article" date="2022" name="DNA Res.">
        <title>Chromosomal-level genome assembly of the orchid tree Bauhinia variegata (Leguminosae; Cercidoideae) supports the allotetraploid origin hypothesis of Bauhinia.</title>
        <authorList>
            <person name="Zhong Y."/>
            <person name="Chen Y."/>
            <person name="Zheng D."/>
            <person name="Pang J."/>
            <person name="Liu Y."/>
            <person name="Luo S."/>
            <person name="Meng S."/>
            <person name="Qian L."/>
            <person name="Wei D."/>
            <person name="Dai S."/>
            <person name="Zhou R."/>
        </authorList>
    </citation>
    <scope>NUCLEOTIDE SEQUENCE [LARGE SCALE GENOMIC DNA]</scope>
    <source>
        <strain evidence="1">BV-YZ2020</strain>
    </source>
</reference>
<organism evidence="1 2">
    <name type="scientific">Bauhinia variegata</name>
    <name type="common">Purple orchid tree</name>
    <name type="synonym">Phanera variegata</name>
    <dbReference type="NCBI Taxonomy" id="167791"/>
    <lineage>
        <taxon>Eukaryota</taxon>
        <taxon>Viridiplantae</taxon>
        <taxon>Streptophyta</taxon>
        <taxon>Embryophyta</taxon>
        <taxon>Tracheophyta</taxon>
        <taxon>Spermatophyta</taxon>
        <taxon>Magnoliopsida</taxon>
        <taxon>eudicotyledons</taxon>
        <taxon>Gunneridae</taxon>
        <taxon>Pentapetalae</taxon>
        <taxon>rosids</taxon>
        <taxon>fabids</taxon>
        <taxon>Fabales</taxon>
        <taxon>Fabaceae</taxon>
        <taxon>Cercidoideae</taxon>
        <taxon>Cercideae</taxon>
        <taxon>Bauhiniinae</taxon>
        <taxon>Bauhinia</taxon>
    </lineage>
</organism>
<keyword evidence="2" id="KW-1185">Reference proteome</keyword>
<protein>
    <submittedName>
        <fullName evidence="1">Uncharacterized protein</fullName>
    </submittedName>
</protein>
<gene>
    <name evidence="1" type="ORF">L6164_036071</name>
</gene>
<evidence type="ECO:0000313" key="1">
    <source>
        <dbReference type="EMBL" id="KAI4296082.1"/>
    </source>
</evidence>
<evidence type="ECO:0000313" key="2">
    <source>
        <dbReference type="Proteomes" id="UP000828941"/>
    </source>
</evidence>
<comment type="caution">
    <text evidence="1">The sequence shown here is derived from an EMBL/GenBank/DDBJ whole genome shotgun (WGS) entry which is preliminary data.</text>
</comment>
<dbReference type="Proteomes" id="UP000828941">
    <property type="component" value="Chromosome 14"/>
</dbReference>
<dbReference type="EMBL" id="CM039439">
    <property type="protein sequence ID" value="KAI4296082.1"/>
    <property type="molecule type" value="Genomic_DNA"/>
</dbReference>
<proteinExistence type="predicted"/>